<reference evidence="1" key="1">
    <citation type="submission" date="2021-06" db="EMBL/GenBank/DDBJ databases">
        <authorList>
            <person name="Kallberg Y."/>
            <person name="Tangrot J."/>
            <person name="Rosling A."/>
        </authorList>
    </citation>
    <scope>NUCLEOTIDE SEQUENCE</scope>
    <source>
        <strain evidence="1">MA453B</strain>
    </source>
</reference>
<keyword evidence="2" id="KW-1185">Reference proteome</keyword>
<dbReference type="OrthoDB" id="2434495at2759"/>
<evidence type="ECO:0000313" key="2">
    <source>
        <dbReference type="Proteomes" id="UP000789405"/>
    </source>
</evidence>
<organism evidence="1 2">
    <name type="scientific">Dentiscutata erythropus</name>
    <dbReference type="NCBI Taxonomy" id="1348616"/>
    <lineage>
        <taxon>Eukaryota</taxon>
        <taxon>Fungi</taxon>
        <taxon>Fungi incertae sedis</taxon>
        <taxon>Mucoromycota</taxon>
        <taxon>Glomeromycotina</taxon>
        <taxon>Glomeromycetes</taxon>
        <taxon>Diversisporales</taxon>
        <taxon>Gigasporaceae</taxon>
        <taxon>Dentiscutata</taxon>
    </lineage>
</organism>
<gene>
    <name evidence="1" type="ORF">DERYTH_LOCUS15277</name>
</gene>
<dbReference type="AlphaFoldDB" id="A0A9N9IDT6"/>
<proteinExistence type="predicted"/>
<evidence type="ECO:0000313" key="1">
    <source>
        <dbReference type="EMBL" id="CAG8732784.1"/>
    </source>
</evidence>
<sequence>ENSFVGLFSQYLTRYSVCGGWYQCLFDREEVIDQLAKIFGNSK</sequence>
<dbReference type="EMBL" id="CAJVPY010012233">
    <property type="protein sequence ID" value="CAG8732784.1"/>
    <property type="molecule type" value="Genomic_DNA"/>
</dbReference>
<name>A0A9N9IDT6_9GLOM</name>
<comment type="caution">
    <text evidence="1">The sequence shown here is derived from an EMBL/GenBank/DDBJ whole genome shotgun (WGS) entry which is preliminary data.</text>
</comment>
<accession>A0A9N9IDT6</accession>
<dbReference type="Proteomes" id="UP000789405">
    <property type="component" value="Unassembled WGS sequence"/>
</dbReference>
<protein>
    <submittedName>
        <fullName evidence="1">22449_t:CDS:1</fullName>
    </submittedName>
</protein>
<feature type="non-terminal residue" evidence="1">
    <location>
        <position position="1"/>
    </location>
</feature>